<keyword evidence="9" id="KW-0256">Endoplasmic reticulum</keyword>
<evidence type="ECO:0000256" key="10">
    <source>
        <dbReference type="ARBA" id="ARBA00022964"/>
    </source>
</evidence>
<comment type="subcellular location">
    <subcellularLocation>
        <location evidence="2">Endoplasmic reticulum membrane</location>
        <topology evidence="2">Single-pass type III membrane protein</topology>
    </subcellularLocation>
</comment>
<dbReference type="Pfam" id="PF08320">
    <property type="entry name" value="PIG-X"/>
    <property type="match status" value="1"/>
</dbReference>
<evidence type="ECO:0000313" key="16">
    <source>
        <dbReference type="EMBL" id="KAF0322936.1"/>
    </source>
</evidence>
<dbReference type="GO" id="GO:0031418">
    <property type="term" value="F:L-ascorbic acid binding"/>
    <property type="evidence" value="ECO:0007669"/>
    <property type="project" value="InterPro"/>
</dbReference>
<dbReference type="Proteomes" id="UP000434172">
    <property type="component" value="Unassembled WGS sequence"/>
</dbReference>
<dbReference type="GO" id="GO:1990529">
    <property type="term" value="C:glycosylphosphatidylinositol-mannosyltransferase I complex"/>
    <property type="evidence" value="ECO:0007669"/>
    <property type="project" value="TreeGrafter"/>
</dbReference>
<dbReference type="OrthoDB" id="5546453at2759"/>
<comment type="pathway">
    <text evidence="3">Glycolipid biosynthesis; glycosylphosphatidylinositol-anchor biosynthesis.</text>
</comment>
<dbReference type="PANTHER" id="PTHR28533:SF1">
    <property type="entry name" value="PROTEIN PBN1"/>
    <property type="match status" value="1"/>
</dbReference>
<keyword evidence="11" id="KW-1133">Transmembrane helix</keyword>
<dbReference type="FunFam" id="2.60.120.620:FF:000027">
    <property type="entry name" value="Oxidoreductase, 2OG-Fe(II) oxygenase family family"/>
    <property type="match status" value="1"/>
</dbReference>
<evidence type="ECO:0000256" key="6">
    <source>
        <dbReference type="ARBA" id="ARBA00020410"/>
    </source>
</evidence>
<comment type="similarity">
    <text evidence="4">Belongs to the PIGX family.</text>
</comment>
<evidence type="ECO:0000256" key="9">
    <source>
        <dbReference type="ARBA" id="ARBA00022824"/>
    </source>
</evidence>
<evidence type="ECO:0000256" key="12">
    <source>
        <dbReference type="ARBA" id="ARBA00023002"/>
    </source>
</evidence>
<accession>A0A8H3W5R6</accession>
<dbReference type="GO" id="GO:0005506">
    <property type="term" value="F:iron ion binding"/>
    <property type="evidence" value="ECO:0007669"/>
    <property type="project" value="InterPro"/>
</dbReference>
<dbReference type="AlphaFoldDB" id="A0A8H3W5R6"/>
<evidence type="ECO:0000256" key="14">
    <source>
        <dbReference type="ARBA" id="ARBA00023180"/>
    </source>
</evidence>
<dbReference type="GO" id="GO:0000030">
    <property type="term" value="F:mannosyltransferase activity"/>
    <property type="evidence" value="ECO:0007669"/>
    <property type="project" value="TreeGrafter"/>
</dbReference>
<gene>
    <name evidence="16" type="ORF">GQ607_009937</name>
</gene>
<sequence>MRQRITFIHKPGNGVPFEALEVSDAGVKGPEIDAVREDRVTLALEELPAELSQLLSESHELHIRWVTPETYETVTPLNSRVSPGFHLFYTPKKEGQWDAAKLCEALSDAFGTSGCSSSESFTSLPNDRFSHSAALQYYEPLDNLAKFIHYTSETLCPASNTACKSRAEDLKTAASLDISYDTISHALKVTAQWPYTTHKIDVASTPKHRTELGILTTDSSAKPEPHEIGMTGGLTVLGEHTKPSPVLFNVPARHRRHDEVAAGSSFSAKFLEPTGLHPALQLTVSSARPPVDDAYCAIHAHFTLPKTIFADRYQLADDLFLQYKNLTALRYSSSPVDLEAPAYATKPWGSGVLLELAAPTAQEQDTEWTAEIPLHLRYLKPADGGYTDLEVPHPAVFWACSSEEGTKFPSSPFERVNLGYDALFGPRTVFWHVEPFGASAGGGGGGGSRLTSSVRVPVLEAGQAGWVRMGTAGAVMLGFAWVLWRLVAAYSRTGYGKGAAAKAEEKKTHVAPDRHAGLYSAYLGEPVFFHSHIDEALSSPGSAVDAADMLTYIVALVAFVVFFSDPLLRMLSPSGSRRVVRTPRPPMNESLLAIEHPNATVLSCPPDTYTVHIFSKEPLVLYIEGFVSPDERAHLLDVSQSLFEPSTITHDGAGVQRDTSIRESEVAMIPRTDGVRCIEARARSLQGWREELWIERLRTQRYVEGGHYSYHFDWSSNRGGWGRVSSMMVWVDARGDEEGEELVGGGTEFPLLSIPGQKERWCRFVDCEKRGKTAAAAESETGADAGGDEDKGVVFKPVPGNAVYWENFRADGSGAGYEETWHAGLPVEKGIKVGLNIWSTGRID</sequence>
<evidence type="ECO:0000256" key="11">
    <source>
        <dbReference type="ARBA" id="ARBA00022989"/>
    </source>
</evidence>
<dbReference type="GO" id="GO:0006506">
    <property type="term" value="P:GPI anchor biosynthetic process"/>
    <property type="evidence" value="ECO:0007669"/>
    <property type="project" value="UniProtKB-UniPathway"/>
</dbReference>
<dbReference type="GO" id="GO:0005789">
    <property type="term" value="C:endoplasmic reticulum membrane"/>
    <property type="evidence" value="ECO:0007669"/>
    <property type="project" value="UniProtKB-SubCell"/>
</dbReference>
<comment type="caution">
    <text evidence="16">The sequence shown here is derived from an EMBL/GenBank/DDBJ whole genome shotgun (WGS) entry which is preliminary data.</text>
</comment>
<evidence type="ECO:0000256" key="4">
    <source>
        <dbReference type="ARBA" id="ARBA00010345"/>
    </source>
</evidence>
<evidence type="ECO:0000256" key="13">
    <source>
        <dbReference type="ARBA" id="ARBA00023136"/>
    </source>
</evidence>
<dbReference type="GO" id="GO:0016705">
    <property type="term" value="F:oxidoreductase activity, acting on paired donors, with incorporation or reduction of molecular oxygen"/>
    <property type="evidence" value="ECO:0007669"/>
    <property type="project" value="InterPro"/>
</dbReference>
<dbReference type="InterPro" id="IPR042322">
    <property type="entry name" value="Pbn1"/>
</dbReference>
<keyword evidence="17" id="KW-1185">Reference proteome</keyword>
<protein>
    <recommendedName>
        <fullName evidence="6">Protein PBN1</fullName>
    </recommendedName>
    <alternativeName>
        <fullName evidence="5">Protein pbn1</fullName>
    </alternativeName>
</protein>
<feature type="domain" description="Prolyl 4-hydroxylase alpha subunit" evidence="15">
    <location>
        <begin position="618"/>
        <end position="840"/>
    </location>
</feature>
<keyword evidence="13" id="KW-0472">Membrane</keyword>
<organism evidence="16 17">
    <name type="scientific">Colletotrichum asianum</name>
    <dbReference type="NCBI Taxonomy" id="702518"/>
    <lineage>
        <taxon>Eukaryota</taxon>
        <taxon>Fungi</taxon>
        <taxon>Dikarya</taxon>
        <taxon>Ascomycota</taxon>
        <taxon>Pezizomycotina</taxon>
        <taxon>Sordariomycetes</taxon>
        <taxon>Hypocreomycetidae</taxon>
        <taxon>Glomerellales</taxon>
        <taxon>Glomerellaceae</taxon>
        <taxon>Colletotrichum</taxon>
        <taxon>Colletotrichum gloeosporioides species complex</taxon>
    </lineage>
</organism>
<dbReference type="InterPro" id="IPR006620">
    <property type="entry name" value="Pro_4_hyd_alph"/>
</dbReference>
<evidence type="ECO:0000256" key="5">
    <source>
        <dbReference type="ARBA" id="ARBA00019261"/>
    </source>
</evidence>
<evidence type="ECO:0000259" key="15">
    <source>
        <dbReference type="SMART" id="SM00702"/>
    </source>
</evidence>
<proteinExistence type="inferred from homology"/>
<evidence type="ECO:0000256" key="7">
    <source>
        <dbReference type="ARBA" id="ARBA00022502"/>
    </source>
</evidence>
<evidence type="ECO:0000256" key="8">
    <source>
        <dbReference type="ARBA" id="ARBA00022692"/>
    </source>
</evidence>
<keyword evidence="12" id="KW-0560">Oxidoreductase</keyword>
<dbReference type="GO" id="GO:0051213">
    <property type="term" value="F:dioxygenase activity"/>
    <property type="evidence" value="ECO:0007669"/>
    <property type="project" value="UniProtKB-KW"/>
</dbReference>
<dbReference type="EMBL" id="WOWK01000057">
    <property type="protein sequence ID" value="KAF0322936.1"/>
    <property type="molecule type" value="Genomic_DNA"/>
</dbReference>
<dbReference type="PANTHER" id="PTHR28533">
    <property type="entry name" value="PROTEIN PBN1"/>
    <property type="match status" value="1"/>
</dbReference>
<evidence type="ECO:0000256" key="2">
    <source>
        <dbReference type="ARBA" id="ARBA00004643"/>
    </source>
</evidence>
<dbReference type="InterPro" id="IPR013233">
    <property type="entry name" value="PIG-X/PBN1"/>
</dbReference>
<evidence type="ECO:0000256" key="3">
    <source>
        <dbReference type="ARBA" id="ARBA00004687"/>
    </source>
</evidence>
<comment type="cofactor">
    <cofactor evidence="1">
        <name>L-ascorbate</name>
        <dbReference type="ChEBI" id="CHEBI:38290"/>
    </cofactor>
</comment>
<dbReference type="SMART" id="SM00702">
    <property type="entry name" value="P4Hc"/>
    <property type="match status" value="1"/>
</dbReference>
<evidence type="ECO:0000256" key="1">
    <source>
        <dbReference type="ARBA" id="ARBA00001961"/>
    </source>
</evidence>
<keyword evidence="8" id="KW-0812">Transmembrane</keyword>
<keyword evidence="14" id="KW-0325">Glycoprotein</keyword>
<dbReference type="Gene3D" id="2.60.120.620">
    <property type="entry name" value="q2cbj1_9rhob like domain"/>
    <property type="match status" value="1"/>
</dbReference>
<keyword evidence="7" id="KW-0337">GPI-anchor biosynthesis</keyword>
<evidence type="ECO:0000313" key="17">
    <source>
        <dbReference type="Proteomes" id="UP000434172"/>
    </source>
</evidence>
<dbReference type="SMART" id="SM00780">
    <property type="entry name" value="PIG-X"/>
    <property type="match status" value="1"/>
</dbReference>
<name>A0A8H3W5R6_9PEZI</name>
<keyword evidence="10" id="KW-0223">Dioxygenase</keyword>
<dbReference type="UniPathway" id="UPA00196"/>
<reference evidence="16 17" key="1">
    <citation type="submission" date="2019-12" db="EMBL/GenBank/DDBJ databases">
        <title>A genome sequence resource for the geographically widespread anthracnose pathogen Colletotrichum asianum.</title>
        <authorList>
            <person name="Meng Y."/>
        </authorList>
    </citation>
    <scope>NUCLEOTIDE SEQUENCE [LARGE SCALE GENOMIC DNA]</scope>
    <source>
        <strain evidence="16 17">ICMP 18580</strain>
    </source>
</reference>